<sequence length="241" mass="26322">MLRFIFAITTSNFSLKSLITCLLPSFTSRTTLLVAAFSIVFLTLHSSMSYPQTFLAPHLPATIDKIPVPQPQSNTFFPFKSIPNNCATIICVVSCVPEPKACLGSILIIKGLLPSAFSINACGFSSFTLQITQLSLMIIGANPAFSHSSFQFLSSAFSTLYSIFVSGRIKLEMPSFNVCSSKTSSRQYPFTISSSSENESQPASPAIATKSSRTNSVSGLTLNVICRYFITICFYILQMYK</sequence>
<accession>A0AAD1F7K0</accession>
<dbReference type="AlphaFoldDB" id="A0AAD1F7K0"/>
<organism evidence="1 2">
    <name type="scientific">Prevotella intermedia</name>
    <dbReference type="NCBI Taxonomy" id="28131"/>
    <lineage>
        <taxon>Bacteria</taxon>
        <taxon>Pseudomonadati</taxon>
        <taxon>Bacteroidota</taxon>
        <taxon>Bacteroidia</taxon>
        <taxon>Bacteroidales</taxon>
        <taxon>Prevotellaceae</taxon>
        <taxon>Prevotella</taxon>
    </lineage>
</organism>
<protein>
    <submittedName>
        <fullName evidence="1">Uncharacterized protein</fullName>
    </submittedName>
</protein>
<evidence type="ECO:0000313" key="1">
    <source>
        <dbReference type="EMBL" id="BAR96021.1"/>
    </source>
</evidence>
<evidence type="ECO:0000313" key="2">
    <source>
        <dbReference type="Proteomes" id="UP000067008"/>
    </source>
</evidence>
<reference evidence="1 2" key="1">
    <citation type="submission" date="2015-07" db="EMBL/GenBank/DDBJ databases">
        <title>Complete genome sequence of Prevotella intermedia strain 17-2.</title>
        <authorList>
            <person name="Nambu T."/>
        </authorList>
    </citation>
    <scope>NUCLEOTIDE SEQUENCE [LARGE SCALE GENOMIC DNA]</scope>
    <source>
        <strain evidence="1 2">17-2</strain>
    </source>
</reference>
<gene>
    <name evidence="1" type="ORF">PI172_1293</name>
</gene>
<name>A0AAD1F7K0_PREIN</name>
<dbReference type="Proteomes" id="UP000067008">
    <property type="component" value="Chromosome 2"/>
</dbReference>
<proteinExistence type="predicted"/>
<dbReference type="EMBL" id="AP014925">
    <property type="protein sequence ID" value="BAR96021.1"/>
    <property type="molecule type" value="Genomic_DNA"/>
</dbReference>